<dbReference type="Pfam" id="PF14004">
    <property type="entry name" value="DUF4227"/>
    <property type="match status" value="1"/>
</dbReference>
<evidence type="ECO:0008006" key="4">
    <source>
        <dbReference type="Google" id="ProtNLM"/>
    </source>
</evidence>
<gene>
    <name evidence="2" type="ORF">PghCCS26_34270</name>
</gene>
<evidence type="ECO:0000313" key="2">
    <source>
        <dbReference type="EMBL" id="GMK46298.1"/>
    </source>
</evidence>
<dbReference type="RefSeq" id="WP_127494301.1">
    <property type="nucleotide sequence ID" value="NZ_BTCL01000011.1"/>
</dbReference>
<dbReference type="EMBL" id="BTCL01000011">
    <property type="protein sequence ID" value="GMK46298.1"/>
    <property type="molecule type" value="Genomic_DNA"/>
</dbReference>
<protein>
    <recommendedName>
        <fullName evidence="4">DUF4227 domain-containing protein</fullName>
    </recommendedName>
</protein>
<keyword evidence="1" id="KW-0812">Transmembrane</keyword>
<reference evidence="2 3" key="1">
    <citation type="submission" date="2023-05" db="EMBL/GenBank/DDBJ databases">
        <title>Draft genome of Paenibacillus sp. CCS26.</title>
        <authorList>
            <person name="Akita H."/>
            <person name="Shinto Y."/>
            <person name="Kimura Z."/>
        </authorList>
    </citation>
    <scope>NUCLEOTIDE SEQUENCE [LARGE SCALE GENOMIC DNA]</scope>
    <source>
        <strain evidence="2 3">CCS26</strain>
    </source>
</reference>
<dbReference type="Proteomes" id="UP001285921">
    <property type="component" value="Unassembled WGS sequence"/>
</dbReference>
<comment type="caution">
    <text evidence="2">The sequence shown here is derived from an EMBL/GenBank/DDBJ whole genome shotgun (WGS) entry which is preliminary data.</text>
</comment>
<proteinExistence type="predicted"/>
<keyword evidence="1" id="KW-1133">Transmembrane helix</keyword>
<keyword evidence="1" id="KW-0472">Membrane</keyword>
<dbReference type="InterPro" id="IPR025321">
    <property type="entry name" value="DUF4227"/>
</dbReference>
<organism evidence="2 3">
    <name type="scientific">Paenibacillus glycanilyticus</name>
    <dbReference type="NCBI Taxonomy" id="126569"/>
    <lineage>
        <taxon>Bacteria</taxon>
        <taxon>Bacillati</taxon>
        <taxon>Bacillota</taxon>
        <taxon>Bacilli</taxon>
        <taxon>Bacillales</taxon>
        <taxon>Paenibacillaceae</taxon>
        <taxon>Paenibacillus</taxon>
    </lineage>
</organism>
<sequence>MVLSLRRWLSRILFVVIFTLLLLIVTGSYRWLVDAIAPVHPYREPKGAALKVFQADAEKGSMADRLRWFYWYGE</sequence>
<feature type="transmembrane region" description="Helical" evidence="1">
    <location>
        <begin position="12"/>
        <end position="32"/>
    </location>
</feature>
<name>A0ABQ6NP04_9BACL</name>
<evidence type="ECO:0000313" key="3">
    <source>
        <dbReference type="Proteomes" id="UP001285921"/>
    </source>
</evidence>
<keyword evidence="3" id="KW-1185">Reference proteome</keyword>
<accession>A0ABQ6NP04</accession>
<evidence type="ECO:0000256" key="1">
    <source>
        <dbReference type="SAM" id="Phobius"/>
    </source>
</evidence>